<protein>
    <submittedName>
        <fullName evidence="2">Uncharacterized protein</fullName>
    </submittedName>
</protein>
<evidence type="ECO:0000313" key="2">
    <source>
        <dbReference type="EMBL" id="TWT37537.1"/>
    </source>
</evidence>
<sequence length="331" mass="34969">MTPPSPDRPDSEGLFPWRFFVRALACTVRVRVLALALVGTSVGTLLLPPQAPVEASRLEASLDLATALPGPINHWRAVVGTVVHPFLLGGAARWPAAAAAVGMLVWWSLVGGAIARIAAAQLTFRAPPAMFAAMAGSARLLGVRCLPVVGVGLAAAALLLPLWLHGWLMHLPLLDFVSALLLPIPLILAAVAAVILVLLTLNWPLLIACPAVERTDSFDAASRAFAYVTQRPIRLVAYLVTAVLVAAPVGLVVAAATLLLERFTGLLLPTPSEEPGIADSVAAFWLRTVAMQLPAVFYAAYAWCAAVAIYLLLRRDIDGVQVDELETASRA</sequence>
<accession>A0A5C5VHS5</accession>
<evidence type="ECO:0000313" key="3">
    <source>
        <dbReference type="Proteomes" id="UP000316714"/>
    </source>
</evidence>
<name>A0A5C5VHS5_9BACT</name>
<keyword evidence="3" id="KW-1185">Reference proteome</keyword>
<organism evidence="2 3">
    <name type="scientific">Posidoniimonas corsicana</name>
    <dbReference type="NCBI Taxonomy" id="1938618"/>
    <lineage>
        <taxon>Bacteria</taxon>
        <taxon>Pseudomonadati</taxon>
        <taxon>Planctomycetota</taxon>
        <taxon>Planctomycetia</taxon>
        <taxon>Pirellulales</taxon>
        <taxon>Lacipirellulaceae</taxon>
        <taxon>Posidoniimonas</taxon>
    </lineage>
</organism>
<dbReference type="EMBL" id="SIHJ01000001">
    <property type="protein sequence ID" value="TWT37537.1"/>
    <property type="molecule type" value="Genomic_DNA"/>
</dbReference>
<comment type="caution">
    <text evidence="2">The sequence shown here is derived from an EMBL/GenBank/DDBJ whole genome shotgun (WGS) entry which is preliminary data.</text>
</comment>
<proteinExistence type="predicted"/>
<dbReference type="AlphaFoldDB" id="A0A5C5VHS5"/>
<keyword evidence="1" id="KW-0472">Membrane</keyword>
<reference evidence="2 3" key="1">
    <citation type="submission" date="2019-02" db="EMBL/GenBank/DDBJ databases">
        <title>Deep-cultivation of Planctomycetes and their phenomic and genomic characterization uncovers novel biology.</title>
        <authorList>
            <person name="Wiegand S."/>
            <person name="Jogler M."/>
            <person name="Boedeker C."/>
            <person name="Pinto D."/>
            <person name="Vollmers J."/>
            <person name="Rivas-Marin E."/>
            <person name="Kohn T."/>
            <person name="Peeters S.H."/>
            <person name="Heuer A."/>
            <person name="Rast P."/>
            <person name="Oberbeckmann S."/>
            <person name="Bunk B."/>
            <person name="Jeske O."/>
            <person name="Meyerdierks A."/>
            <person name="Storesund J.E."/>
            <person name="Kallscheuer N."/>
            <person name="Luecker S."/>
            <person name="Lage O.M."/>
            <person name="Pohl T."/>
            <person name="Merkel B.J."/>
            <person name="Hornburger P."/>
            <person name="Mueller R.-W."/>
            <person name="Bruemmer F."/>
            <person name="Labrenz M."/>
            <person name="Spormann A.M."/>
            <person name="Op Den Camp H."/>
            <person name="Overmann J."/>
            <person name="Amann R."/>
            <person name="Jetten M.S.M."/>
            <person name="Mascher T."/>
            <person name="Medema M.H."/>
            <person name="Devos D.P."/>
            <person name="Kaster A.-K."/>
            <person name="Ovreas L."/>
            <person name="Rohde M."/>
            <person name="Galperin M.Y."/>
            <person name="Jogler C."/>
        </authorList>
    </citation>
    <scope>NUCLEOTIDE SEQUENCE [LARGE SCALE GENOMIC DNA]</scope>
    <source>
        <strain evidence="2 3">KOR34</strain>
    </source>
</reference>
<dbReference type="RefSeq" id="WP_146564870.1">
    <property type="nucleotide sequence ID" value="NZ_SIHJ01000001.1"/>
</dbReference>
<feature type="transmembrane region" description="Helical" evidence="1">
    <location>
        <begin position="96"/>
        <end position="119"/>
    </location>
</feature>
<feature type="transmembrane region" description="Helical" evidence="1">
    <location>
        <begin position="295"/>
        <end position="313"/>
    </location>
</feature>
<feature type="transmembrane region" description="Helical" evidence="1">
    <location>
        <begin position="235"/>
        <end position="260"/>
    </location>
</feature>
<evidence type="ECO:0000256" key="1">
    <source>
        <dbReference type="SAM" id="Phobius"/>
    </source>
</evidence>
<keyword evidence="1" id="KW-0812">Transmembrane</keyword>
<feature type="transmembrane region" description="Helical" evidence="1">
    <location>
        <begin position="176"/>
        <end position="199"/>
    </location>
</feature>
<feature type="transmembrane region" description="Helical" evidence="1">
    <location>
        <begin position="140"/>
        <end position="164"/>
    </location>
</feature>
<dbReference type="Proteomes" id="UP000316714">
    <property type="component" value="Unassembled WGS sequence"/>
</dbReference>
<dbReference type="OrthoDB" id="260428at2"/>
<keyword evidence="1" id="KW-1133">Transmembrane helix</keyword>
<gene>
    <name evidence="2" type="ORF">KOR34_24900</name>
</gene>